<dbReference type="GO" id="GO:0005345">
    <property type="term" value="F:purine nucleobase transmembrane transporter activity"/>
    <property type="evidence" value="ECO:0007669"/>
    <property type="project" value="UniProtKB-UniRule"/>
</dbReference>
<dbReference type="OMA" id="QEPHICI"/>
<keyword evidence="2 6" id="KW-0813">Transport</keyword>
<dbReference type="STRING" id="4081.A0A3Q7FCX1"/>
<evidence type="ECO:0000256" key="3">
    <source>
        <dbReference type="ARBA" id="ARBA00022692"/>
    </source>
</evidence>
<feature type="transmembrane region" description="Helical" evidence="6">
    <location>
        <begin position="324"/>
        <end position="346"/>
    </location>
</feature>
<dbReference type="KEGG" id="sly:101267201"/>
<feature type="transmembrane region" description="Helical" evidence="6">
    <location>
        <begin position="220"/>
        <end position="238"/>
    </location>
</feature>
<comment type="similarity">
    <text evidence="1 6">Belongs to the purine permeases (TC 2.A.7.14) family.</text>
</comment>
<dbReference type="Gramene" id="Solyc03g005820.3.1">
    <property type="protein sequence ID" value="Solyc03g005820.3.1"/>
    <property type="gene ID" value="Solyc03g005820.3"/>
</dbReference>
<organism evidence="7">
    <name type="scientific">Solanum lycopersicum</name>
    <name type="common">Tomato</name>
    <name type="synonym">Lycopersicon esculentum</name>
    <dbReference type="NCBI Taxonomy" id="4081"/>
    <lineage>
        <taxon>Eukaryota</taxon>
        <taxon>Viridiplantae</taxon>
        <taxon>Streptophyta</taxon>
        <taxon>Embryophyta</taxon>
        <taxon>Tracheophyta</taxon>
        <taxon>Spermatophyta</taxon>
        <taxon>Magnoliopsida</taxon>
        <taxon>eudicotyledons</taxon>
        <taxon>Gunneridae</taxon>
        <taxon>Pentapetalae</taxon>
        <taxon>asterids</taxon>
        <taxon>lamiids</taxon>
        <taxon>Solanales</taxon>
        <taxon>Solanaceae</taxon>
        <taxon>Solanoideae</taxon>
        <taxon>Solaneae</taxon>
        <taxon>Solanum</taxon>
        <taxon>Solanum subgen. Lycopersicon</taxon>
    </lineage>
</organism>
<keyword evidence="5 6" id="KW-0472">Membrane</keyword>
<feature type="transmembrane region" description="Helical" evidence="6">
    <location>
        <begin position="378"/>
        <end position="396"/>
    </location>
</feature>
<reference evidence="7" key="1">
    <citation type="journal article" date="2012" name="Nature">
        <title>The tomato genome sequence provides insights into fleshy fruit evolution.</title>
        <authorList>
            <consortium name="Tomato Genome Consortium"/>
        </authorList>
    </citation>
    <scope>NUCLEOTIDE SEQUENCE [LARGE SCALE GENOMIC DNA]</scope>
    <source>
        <strain evidence="7">cv. Heinz 1706</strain>
    </source>
</reference>
<evidence type="ECO:0000313" key="7">
    <source>
        <dbReference type="EnsemblPlants" id="Solyc03g005820.3.1"/>
    </source>
</evidence>
<comment type="subcellular location">
    <subcellularLocation>
        <location evidence="6">Membrane</location>
        <topology evidence="6">Multi-pass membrane protein</topology>
    </subcellularLocation>
</comment>
<dbReference type="PaxDb" id="4081-Solyc03g005820.2.1"/>
<gene>
    <name evidence="7" type="primary">LOC101267201</name>
</gene>
<feature type="transmembrane region" description="Helical" evidence="6">
    <location>
        <begin position="92"/>
        <end position="114"/>
    </location>
</feature>
<evidence type="ECO:0000256" key="5">
    <source>
        <dbReference type="ARBA" id="ARBA00023136"/>
    </source>
</evidence>
<dbReference type="GO" id="GO:0015211">
    <property type="term" value="F:purine nucleoside transmembrane transporter activity"/>
    <property type="evidence" value="ECO:0007669"/>
    <property type="project" value="UniProtKB-UniRule"/>
</dbReference>
<keyword evidence="4 6" id="KW-1133">Transmembrane helix</keyword>
<dbReference type="EnsemblPlants" id="Solyc03g005820.3.1">
    <property type="protein sequence ID" value="Solyc03g005820.3.1"/>
    <property type="gene ID" value="Solyc03g005820.3"/>
</dbReference>
<keyword evidence="3 6" id="KW-0812">Transmembrane</keyword>
<dbReference type="InterPro" id="IPR030182">
    <property type="entry name" value="PUP_plant"/>
</dbReference>
<dbReference type="OrthoDB" id="1293206at2759"/>
<protein>
    <recommendedName>
        <fullName evidence="6">Probable purine permease</fullName>
    </recommendedName>
</protein>
<reference evidence="7" key="2">
    <citation type="submission" date="2019-01" db="UniProtKB">
        <authorList>
            <consortium name="EnsemblPlants"/>
        </authorList>
    </citation>
    <scope>IDENTIFICATION</scope>
    <source>
        <strain evidence="7">cv. Heinz 1706</strain>
    </source>
</reference>
<dbReference type="Proteomes" id="UP000004994">
    <property type="component" value="Chromosome 3"/>
</dbReference>
<dbReference type="GeneID" id="101267201"/>
<feature type="transmembrane region" description="Helical" evidence="6">
    <location>
        <begin position="161"/>
        <end position="181"/>
    </location>
</feature>
<feature type="transmembrane region" description="Helical" evidence="6">
    <location>
        <begin position="120"/>
        <end position="140"/>
    </location>
</feature>
<feature type="transmembrane region" description="Helical" evidence="6">
    <location>
        <begin position="283"/>
        <end position="304"/>
    </location>
</feature>
<dbReference type="Pfam" id="PF16913">
    <property type="entry name" value="PUNUT"/>
    <property type="match status" value="1"/>
</dbReference>
<keyword evidence="8" id="KW-1185">Reference proteome</keyword>
<feature type="transmembrane region" description="Helical" evidence="6">
    <location>
        <begin position="355"/>
        <end position="372"/>
    </location>
</feature>
<evidence type="ECO:0000256" key="4">
    <source>
        <dbReference type="ARBA" id="ARBA00022989"/>
    </source>
</evidence>
<dbReference type="GO" id="GO:0022857">
    <property type="term" value="F:transmembrane transporter activity"/>
    <property type="evidence" value="ECO:0000318"/>
    <property type="project" value="GO_Central"/>
</dbReference>
<dbReference type="PANTHER" id="PTHR31376:SF72">
    <property type="entry name" value="PURINE PERMEASE-RELATED"/>
    <property type="match status" value="1"/>
</dbReference>
<evidence type="ECO:0000313" key="8">
    <source>
        <dbReference type="Proteomes" id="UP000004994"/>
    </source>
</evidence>
<evidence type="ECO:0000256" key="6">
    <source>
        <dbReference type="RuleBase" id="RU368015"/>
    </source>
</evidence>
<evidence type="ECO:0000256" key="1">
    <source>
        <dbReference type="ARBA" id="ARBA00006213"/>
    </source>
</evidence>
<comment type="caution">
    <text evidence="6">Lacks conserved residue(s) required for the propagation of feature annotation.</text>
</comment>
<dbReference type="AlphaFoldDB" id="A0A3Q7FCX1"/>
<sequence length="420" mass="47183">MKYKATYNLLYLKVLLKAFLTHSSHSTYQHILYVSFPILGKTKKDNSMEEVQQKLLDIPNEEICEDENSNIESSGSTNCCSYFAKHKWWYQVAIFTVFTIIGEVVTSLLVKTYFTKGGKSIWLVSLVQNAGFPILLPFLYTVSLKNHSQIEVIKGNQEPHICIIFLVYAVLGVLLGGVSVFNSIGLKYLQVSTHSLTSTTRLGFSIIFSLFHNAHKFTPVIVNSLVLVTAASVILVVHNNESGETSSGKFLLGFFSTIGGSLMYSLTEFSYRKIIKAREFIDIIEMSIYQTLVASIVILLGFFISGDWKNLSMEMEKYQLGKLVIILSFIAMSCQLNVVASIGLVFKVNPLMSNVFNNLGAPITPIFAVVFLHDKIKGLKLVVMFLAFWGFGSQIYQQYLNYMEAKEELIEQNSREVSSS</sequence>
<dbReference type="InParanoid" id="A0A3Q7FCX1"/>
<name>A0A3Q7FCX1_SOLLC</name>
<dbReference type="GO" id="GO:0016020">
    <property type="term" value="C:membrane"/>
    <property type="evidence" value="ECO:0007669"/>
    <property type="project" value="UniProtKB-SubCell"/>
</dbReference>
<accession>A0A3Q7FCX1</accession>
<dbReference type="PANTHER" id="PTHR31376">
    <property type="entry name" value="OS09G0467300 PROTEIN-RELATED"/>
    <property type="match status" value="1"/>
</dbReference>
<feature type="transmembrane region" description="Helical" evidence="6">
    <location>
        <begin position="250"/>
        <end position="271"/>
    </location>
</feature>
<proteinExistence type="inferred from homology"/>
<evidence type="ECO:0000256" key="2">
    <source>
        <dbReference type="ARBA" id="ARBA00022448"/>
    </source>
</evidence>